<dbReference type="EMBL" id="CAJOAZ010027124">
    <property type="protein sequence ID" value="CAF4407130.1"/>
    <property type="molecule type" value="Genomic_DNA"/>
</dbReference>
<dbReference type="AlphaFoldDB" id="A0A820PHR4"/>
<organism evidence="2 3">
    <name type="scientific">Adineta steineri</name>
    <dbReference type="NCBI Taxonomy" id="433720"/>
    <lineage>
        <taxon>Eukaryota</taxon>
        <taxon>Metazoa</taxon>
        <taxon>Spiralia</taxon>
        <taxon>Gnathifera</taxon>
        <taxon>Rotifera</taxon>
        <taxon>Eurotatoria</taxon>
        <taxon>Bdelloidea</taxon>
        <taxon>Adinetida</taxon>
        <taxon>Adinetidae</taxon>
        <taxon>Adineta</taxon>
    </lineage>
</organism>
<dbReference type="Proteomes" id="UP000663844">
    <property type="component" value="Unassembled WGS sequence"/>
</dbReference>
<feature type="region of interest" description="Disordered" evidence="1">
    <location>
        <begin position="36"/>
        <end position="64"/>
    </location>
</feature>
<accession>A0A820PHR4</accession>
<protein>
    <submittedName>
        <fullName evidence="2">Uncharacterized protein</fullName>
    </submittedName>
</protein>
<feature type="non-terminal residue" evidence="2">
    <location>
        <position position="1"/>
    </location>
</feature>
<reference evidence="2" key="1">
    <citation type="submission" date="2021-02" db="EMBL/GenBank/DDBJ databases">
        <authorList>
            <person name="Nowell W R."/>
        </authorList>
    </citation>
    <scope>NUCLEOTIDE SEQUENCE</scope>
</reference>
<gene>
    <name evidence="2" type="ORF">OXD698_LOCUS51804</name>
</gene>
<sequence length="64" mass="7200">NSPPPINHPTTVVAVIQEPKKVEQRPQSIIDTIETHKLDSPSYNETERTSLPVRDGNVKLRKSL</sequence>
<evidence type="ECO:0000313" key="2">
    <source>
        <dbReference type="EMBL" id="CAF4407130.1"/>
    </source>
</evidence>
<proteinExistence type="predicted"/>
<evidence type="ECO:0000313" key="3">
    <source>
        <dbReference type="Proteomes" id="UP000663844"/>
    </source>
</evidence>
<comment type="caution">
    <text evidence="2">The sequence shown here is derived from an EMBL/GenBank/DDBJ whole genome shotgun (WGS) entry which is preliminary data.</text>
</comment>
<name>A0A820PHR4_9BILA</name>
<evidence type="ECO:0000256" key="1">
    <source>
        <dbReference type="SAM" id="MobiDB-lite"/>
    </source>
</evidence>